<dbReference type="CDD" id="cd16334">
    <property type="entry name" value="LppX-like"/>
    <property type="match status" value="1"/>
</dbReference>
<evidence type="ECO:0000256" key="1">
    <source>
        <dbReference type="ARBA" id="ARBA00004196"/>
    </source>
</evidence>
<keyword evidence="3" id="KW-0472">Membrane</keyword>
<evidence type="ECO:0000256" key="4">
    <source>
        <dbReference type="SAM" id="MobiDB-lite"/>
    </source>
</evidence>
<reference evidence="6 7" key="1">
    <citation type="journal article" date="2012" name="Stand. Genomic Sci.">
        <title>Genome sequence of the soil bacterium Saccharomonospora azurea type strain (NA-128(T)).</title>
        <authorList>
            <person name="Klenk H.P."/>
            <person name="Held B."/>
            <person name="Lucas S."/>
            <person name="Lapidus A."/>
            <person name="Copeland A."/>
            <person name="Hammon N."/>
            <person name="Pitluck S."/>
            <person name="Goodwin L.A."/>
            <person name="Han C."/>
            <person name="Tapia R."/>
            <person name="Brambilla E.M."/>
            <person name="Potter G."/>
            <person name="Land M."/>
            <person name="Ivanova N."/>
            <person name="Rohde M."/>
            <person name="Goker M."/>
            <person name="Detter J.C."/>
            <person name="Kyrpides N.C."/>
            <person name="Woyke T."/>
        </authorList>
    </citation>
    <scope>NUCLEOTIDE SEQUENCE [LARGE SCALE GENOMIC DNA]</scope>
    <source>
        <strain evidence="6 7">NA-128</strain>
    </source>
</reference>
<evidence type="ECO:0000313" key="7">
    <source>
        <dbReference type="Proteomes" id="UP000004705"/>
    </source>
</evidence>
<protein>
    <recommendedName>
        <fullName evidence="8">Lipoprotein LprG</fullName>
    </recommendedName>
</protein>
<evidence type="ECO:0000313" key="6">
    <source>
        <dbReference type="EMBL" id="EHY90427.1"/>
    </source>
</evidence>
<dbReference type="GO" id="GO:0030313">
    <property type="term" value="C:cell envelope"/>
    <property type="evidence" value="ECO:0007669"/>
    <property type="project" value="UniProtKB-SubCell"/>
</dbReference>
<keyword evidence="7" id="KW-1185">Reference proteome</keyword>
<dbReference type="HOGENOM" id="CLU_074100_2_0_11"/>
<comment type="similarity">
    <text evidence="2">Belongs to the LppX/LprAFG lipoprotein family.</text>
</comment>
<evidence type="ECO:0008006" key="8">
    <source>
        <dbReference type="Google" id="ProtNLM"/>
    </source>
</evidence>
<feature type="region of interest" description="Disordered" evidence="4">
    <location>
        <begin position="217"/>
        <end position="239"/>
    </location>
</feature>
<dbReference type="EMBL" id="CM001466">
    <property type="protein sequence ID" value="EHY90427.1"/>
    <property type="molecule type" value="Genomic_DNA"/>
</dbReference>
<dbReference type="Pfam" id="PF07161">
    <property type="entry name" value="LppX_LprAFG"/>
    <property type="match status" value="1"/>
</dbReference>
<evidence type="ECO:0000256" key="2">
    <source>
        <dbReference type="ARBA" id="ARBA00009194"/>
    </source>
</evidence>
<dbReference type="Proteomes" id="UP000004705">
    <property type="component" value="Chromosome"/>
</dbReference>
<feature type="chain" id="PRO_5003611352" description="Lipoprotein LprG" evidence="5">
    <location>
        <begin position="25"/>
        <end position="239"/>
    </location>
</feature>
<dbReference type="Gene3D" id="2.50.20.20">
    <property type="match status" value="1"/>
</dbReference>
<dbReference type="RefSeq" id="WP_005443802.1">
    <property type="nucleotide sequence ID" value="NZ_CM001466.1"/>
</dbReference>
<keyword evidence="5" id="KW-0732">Signal</keyword>
<dbReference type="InterPro" id="IPR029046">
    <property type="entry name" value="LolA/LolB/LppX"/>
</dbReference>
<accession>H8G8A5</accession>
<dbReference type="OrthoDB" id="3635284at2"/>
<proteinExistence type="inferred from homology"/>
<name>H8G8A5_9PSEU</name>
<dbReference type="AlphaFoldDB" id="H8G8A5"/>
<dbReference type="InterPro" id="IPR009830">
    <property type="entry name" value="LppX/LprAFG"/>
</dbReference>
<organism evidence="6 7">
    <name type="scientific">Saccharomonospora azurea NA-128</name>
    <dbReference type="NCBI Taxonomy" id="882081"/>
    <lineage>
        <taxon>Bacteria</taxon>
        <taxon>Bacillati</taxon>
        <taxon>Actinomycetota</taxon>
        <taxon>Actinomycetes</taxon>
        <taxon>Pseudonocardiales</taxon>
        <taxon>Pseudonocardiaceae</taxon>
        <taxon>Saccharomonospora</taxon>
    </lineage>
</organism>
<dbReference type="SUPFAM" id="SSF89392">
    <property type="entry name" value="Prokaryotic lipoproteins and lipoprotein localization factors"/>
    <property type="match status" value="1"/>
</dbReference>
<keyword evidence="3" id="KW-1003">Cell membrane</keyword>
<evidence type="ECO:0000256" key="3">
    <source>
        <dbReference type="ARBA" id="ARBA00022475"/>
    </source>
</evidence>
<evidence type="ECO:0000256" key="5">
    <source>
        <dbReference type="SAM" id="SignalP"/>
    </source>
</evidence>
<feature type="signal peptide" evidence="5">
    <location>
        <begin position="1"/>
        <end position="24"/>
    </location>
</feature>
<comment type="subcellular location">
    <subcellularLocation>
        <location evidence="1">Cell envelope</location>
    </subcellularLocation>
</comment>
<sequence length="239" mass="25955">MLLRRFAQSLVVALVVSAPLSACAGNPDNTGPLPEAAGLVAAAADDLRELTDVAFELRVSGAIPGLPVREIEGVADRRDDSARGEVDVQLRDERVQYSFVLDDDVVRLTDSEGAVVDRPVPAEHAPSDLLDPDRGLRRLLTEATELRTETREELGDVETYRIGGELSHAAISALVPGVHDDVDVKFWIADRGDTLVRVWVQVPPRKKNEGAVQLELELREHNRTGSDPGRPAGEPADRP</sequence>
<gene>
    <name evidence="6" type="ORF">SacazDRAFT_03556</name>
</gene>